<feature type="non-terminal residue" evidence="7">
    <location>
        <position position="1"/>
    </location>
</feature>
<evidence type="ECO:0000256" key="4">
    <source>
        <dbReference type="ARBA" id="ARBA00022670"/>
    </source>
</evidence>
<evidence type="ECO:0000313" key="8">
    <source>
        <dbReference type="Proteomes" id="UP000238949"/>
    </source>
</evidence>
<dbReference type="Gene3D" id="2.120.10.60">
    <property type="entry name" value="Tricorn protease N-terminal domain"/>
    <property type="match status" value="1"/>
</dbReference>
<dbReference type="SUPFAM" id="SSF82171">
    <property type="entry name" value="DPP6 N-terminal domain-like"/>
    <property type="match status" value="1"/>
</dbReference>
<evidence type="ECO:0000256" key="6">
    <source>
        <dbReference type="ARBA" id="ARBA00022825"/>
    </source>
</evidence>
<accession>A0A2S9VE71</accession>
<organism evidence="7 8">
    <name type="scientific">Alteromonas alba</name>
    <dbReference type="NCBI Taxonomy" id="2079529"/>
    <lineage>
        <taxon>Bacteria</taxon>
        <taxon>Pseudomonadati</taxon>
        <taxon>Pseudomonadota</taxon>
        <taxon>Gammaproteobacteria</taxon>
        <taxon>Alteromonadales</taxon>
        <taxon>Alteromonadaceae</taxon>
        <taxon>Alteromonas/Salinimonas group</taxon>
        <taxon>Alteromonas</taxon>
    </lineage>
</organism>
<comment type="subcellular location">
    <subcellularLocation>
        <location evidence="1">Cytoplasm</location>
    </subcellularLocation>
</comment>
<evidence type="ECO:0000256" key="3">
    <source>
        <dbReference type="ARBA" id="ARBA00022490"/>
    </source>
</evidence>
<keyword evidence="3" id="KW-0963">Cytoplasm</keyword>
<keyword evidence="8" id="KW-1185">Reference proteome</keyword>
<comment type="similarity">
    <text evidence="2">Belongs to the peptidase S41B family.</text>
</comment>
<sequence>TVSAKAGSRTKLQDLFAVSLTDFQDFPIKRASLDNGRIIFQHGADLKIYDIAKRRTRTLDIALSGDFPQLRENWLTKPTQYLTSLDFNADHKQVIITARGRLAIASTDGKRLVEIATPPASRSRKAILSHDGKWVYAINDASGEMEI</sequence>
<comment type="caution">
    <text evidence="7">The sequence shown here is derived from an EMBL/GenBank/DDBJ whole genome shotgun (WGS) entry which is preliminary data.</text>
</comment>
<gene>
    <name evidence="7" type="ORF">C6Y40_04510</name>
</gene>
<evidence type="ECO:0000256" key="2">
    <source>
        <dbReference type="ARBA" id="ARBA00008524"/>
    </source>
</evidence>
<dbReference type="EMBL" id="PVNP01000034">
    <property type="protein sequence ID" value="PRO74781.1"/>
    <property type="molecule type" value="Genomic_DNA"/>
</dbReference>
<protein>
    <submittedName>
        <fullName evidence="7">Uncharacterized protein</fullName>
    </submittedName>
</protein>
<dbReference type="PANTHER" id="PTHR43253">
    <property type="entry name" value="TRICORN PROTEASE HOMOLOG 2-RELATED"/>
    <property type="match status" value="1"/>
</dbReference>
<keyword evidence="4" id="KW-0645">Protease</keyword>
<dbReference type="GO" id="GO:0008236">
    <property type="term" value="F:serine-type peptidase activity"/>
    <property type="evidence" value="ECO:0007669"/>
    <property type="project" value="UniProtKB-KW"/>
</dbReference>
<proteinExistence type="inferred from homology"/>
<evidence type="ECO:0000256" key="1">
    <source>
        <dbReference type="ARBA" id="ARBA00004496"/>
    </source>
</evidence>
<dbReference type="Proteomes" id="UP000238949">
    <property type="component" value="Unassembled WGS sequence"/>
</dbReference>
<dbReference type="GO" id="GO:0005737">
    <property type="term" value="C:cytoplasm"/>
    <property type="evidence" value="ECO:0007669"/>
    <property type="project" value="UniProtKB-SubCell"/>
</dbReference>
<dbReference type="GO" id="GO:0006508">
    <property type="term" value="P:proteolysis"/>
    <property type="evidence" value="ECO:0007669"/>
    <property type="project" value="UniProtKB-KW"/>
</dbReference>
<evidence type="ECO:0000256" key="5">
    <source>
        <dbReference type="ARBA" id="ARBA00022801"/>
    </source>
</evidence>
<keyword evidence="6" id="KW-0720">Serine protease</keyword>
<reference evidence="8" key="1">
    <citation type="journal article" date="2020" name="Int. J. Syst. Evol. Microbiol.">
        <title>Alteromonas alba sp. nov., a marine bacterium isolated from the seawater of the West Pacific Ocean.</title>
        <authorList>
            <person name="Sun C."/>
            <person name="Wu Y.-H."/>
            <person name="Xamxidin M."/>
            <person name="Cheng H."/>
            <person name="Xu X.-W."/>
        </authorList>
    </citation>
    <scope>NUCLEOTIDE SEQUENCE [LARGE SCALE GENOMIC DNA]</scope>
    <source>
        <strain evidence="8">190</strain>
    </source>
</reference>
<dbReference type="PANTHER" id="PTHR43253:SF1">
    <property type="entry name" value="TRICORN PROTEASE HOMOLOG 2-RELATED"/>
    <property type="match status" value="1"/>
</dbReference>
<keyword evidence="5" id="KW-0378">Hydrolase</keyword>
<name>A0A2S9VE71_9ALTE</name>
<dbReference type="InterPro" id="IPR012393">
    <property type="entry name" value="Tricorn_protease"/>
</dbReference>
<dbReference type="AlphaFoldDB" id="A0A2S9VE71"/>
<evidence type="ECO:0000313" key="7">
    <source>
        <dbReference type="EMBL" id="PRO74781.1"/>
    </source>
</evidence>